<accession>A0A382EUT6</accession>
<dbReference type="AlphaFoldDB" id="A0A382EUT6"/>
<organism evidence="2">
    <name type="scientific">marine metagenome</name>
    <dbReference type="NCBI Taxonomy" id="408172"/>
    <lineage>
        <taxon>unclassified sequences</taxon>
        <taxon>metagenomes</taxon>
        <taxon>ecological metagenomes</taxon>
    </lineage>
</organism>
<sequence>MAYGDEKLNGLKPFLKQHCFECHGPEKQKNDIRFDTLGSDLSDKRALEIWQEALDQLNLGEMPPKKKPQPPRAEVNKIVDALTARLKTAYAEQRSTGGKTVLRRLNRYELRNTFRD</sequence>
<proteinExistence type="predicted"/>
<reference evidence="2" key="1">
    <citation type="submission" date="2018-05" db="EMBL/GenBank/DDBJ databases">
        <authorList>
            <person name="Lanie J.A."/>
            <person name="Ng W.-L."/>
            <person name="Kazmierczak K.M."/>
            <person name="Andrzejewski T.M."/>
            <person name="Davidsen T.M."/>
            <person name="Wayne K.J."/>
            <person name="Tettelin H."/>
            <person name="Glass J.I."/>
            <person name="Rusch D."/>
            <person name="Podicherti R."/>
            <person name="Tsui H.-C.T."/>
            <person name="Winkler M.E."/>
        </authorList>
    </citation>
    <scope>NUCLEOTIDE SEQUENCE</scope>
</reference>
<evidence type="ECO:0000259" key="1">
    <source>
        <dbReference type="Pfam" id="PF07635"/>
    </source>
</evidence>
<dbReference type="InterPro" id="IPR011429">
    <property type="entry name" value="Cyt_c_Planctomycete-type"/>
</dbReference>
<dbReference type="EMBL" id="UINC01046478">
    <property type="protein sequence ID" value="SVB54546.1"/>
    <property type="molecule type" value="Genomic_DNA"/>
</dbReference>
<feature type="domain" description="Cytochrome C Planctomycete-type" evidence="1">
    <location>
        <begin position="19"/>
        <end position="65"/>
    </location>
</feature>
<protein>
    <recommendedName>
        <fullName evidence="1">Cytochrome C Planctomycete-type domain-containing protein</fullName>
    </recommendedName>
</protein>
<name>A0A382EUT6_9ZZZZ</name>
<evidence type="ECO:0000313" key="2">
    <source>
        <dbReference type="EMBL" id="SVB54546.1"/>
    </source>
</evidence>
<gene>
    <name evidence="2" type="ORF">METZ01_LOCUS207400</name>
</gene>
<dbReference type="Pfam" id="PF07635">
    <property type="entry name" value="PSCyt1"/>
    <property type="match status" value="1"/>
</dbReference>
<feature type="non-terminal residue" evidence="2">
    <location>
        <position position="116"/>
    </location>
</feature>